<feature type="binding site" evidence="4">
    <location>
        <position position="185"/>
    </location>
    <ligand>
        <name>Mg(2+)</name>
        <dbReference type="ChEBI" id="CHEBI:18420"/>
    </ligand>
</feature>
<dbReference type="HAMAP" id="MF_01375">
    <property type="entry name" value="PhnX"/>
    <property type="match status" value="1"/>
</dbReference>
<dbReference type="EC" id="3.11.1.1" evidence="4"/>
<protein>
    <recommendedName>
        <fullName evidence="4">Phosphonoacetaldehyde hydrolase</fullName>
        <shortName evidence="4">Phosphonatase</shortName>
        <ecNumber evidence="4">3.11.1.1</ecNumber>
    </recommendedName>
    <alternativeName>
        <fullName evidence="4">Phosphonoacetaldehyde phosphonohydrolase</fullName>
    </alternativeName>
</protein>
<comment type="function">
    <text evidence="4">Involved in phosphonate degradation.</text>
</comment>
<evidence type="ECO:0000256" key="1">
    <source>
        <dbReference type="ARBA" id="ARBA00022801"/>
    </source>
</evidence>
<reference evidence="5" key="1">
    <citation type="submission" date="2024-05" db="EMBL/GenBank/DDBJ databases">
        <title>Metabacillus sp. nov., isolated from the rhizosphere soil of tomato plants.</title>
        <authorList>
            <person name="Ma R."/>
        </authorList>
    </citation>
    <scope>NUCLEOTIDE SEQUENCE</scope>
    <source>
        <strain evidence="5">DBTR6</strain>
    </source>
</reference>
<dbReference type="InterPro" id="IPR006323">
    <property type="entry name" value="Phosphonoacetald_hydro"/>
</dbReference>
<dbReference type="Proteomes" id="UP001165287">
    <property type="component" value="Unassembled WGS sequence"/>
</dbReference>
<evidence type="ECO:0000256" key="2">
    <source>
        <dbReference type="ARBA" id="ARBA00022842"/>
    </source>
</evidence>
<comment type="cofactor">
    <cofactor evidence="4">
        <name>Mg(2+)</name>
        <dbReference type="ChEBI" id="CHEBI:18420"/>
    </cofactor>
    <text evidence="4">Binds 1 Mg(2+) ion per subunit.</text>
</comment>
<dbReference type="InterPro" id="IPR023198">
    <property type="entry name" value="PGP-like_dom2"/>
</dbReference>
<feature type="binding site" evidence="4">
    <location>
        <position position="12"/>
    </location>
    <ligand>
        <name>Mg(2+)</name>
        <dbReference type="ChEBI" id="CHEBI:18420"/>
    </ligand>
</feature>
<dbReference type="Gene3D" id="3.40.50.1000">
    <property type="entry name" value="HAD superfamily/HAD-like"/>
    <property type="match status" value="1"/>
</dbReference>
<dbReference type="GO" id="GO:0050194">
    <property type="term" value="F:phosphonoacetaldehyde hydrolase activity"/>
    <property type="evidence" value="ECO:0007669"/>
    <property type="project" value="UniProtKB-EC"/>
</dbReference>
<dbReference type="SFLD" id="SFLDG01135">
    <property type="entry name" value="C1.5.6:_HAD__Beta-PGM__Phospha"/>
    <property type="match status" value="1"/>
</dbReference>
<gene>
    <name evidence="4" type="primary">phnX</name>
    <name evidence="5" type="ORF">K9V48_07445</name>
</gene>
<keyword evidence="6" id="KW-1185">Reference proteome</keyword>
<dbReference type="PANTHER" id="PTHR43434">
    <property type="entry name" value="PHOSPHOGLYCOLATE PHOSPHATASE"/>
    <property type="match status" value="1"/>
</dbReference>
<evidence type="ECO:0000313" key="6">
    <source>
        <dbReference type="Proteomes" id="UP001165287"/>
    </source>
</evidence>
<evidence type="ECO:0000313" key="5">
    <source>
        <dbReference type="EMBL" id="MBZ5750081.1"/>
    </source>
</evidence>
<dbReference type="RefSeq" id="WP_224138075.1">
    <property type="nucleotide sequence ID" value="NZ_JAIQUM010000011.1"/>
</dbReference>
<feature type="active site" description="Nucleophile" evidence="4">
    <location>
        <position position="10"/>
    </location>
</feature>
<comment type="similarity">
    <text evidence="4">Belongs to the HAD-like hydrolase superfamily. PhnX family.</text>
</comment>
<dbReference type="Gene3D" id="1.10.150.240">
    <property type="entry name" value="Putative phosphatase, domain 2"/>
    <property type="match status" value="1"/>
</dbReference>
<feature type="binding site" evidence="4">
    <location>
        <position position="10"/>
    </location>
    <ligand>
        <name>Mg(2+)</name>
        <dbReference type="ChEBI" id="CHEBI:18420"/>
    </ligand>
</feature>
<dbReference type="InterPro" id="IPR036412">
    <property type="entry name" value="HAD-like_sf"/>
</dbReference>
<comment type="catalytic activity">
    <reaction evidence="4">
        <text>phosphonoacetaldehyde + H2O = acetaldehyde + phosphate + H(+)</text>
        <dbReference type="Rhea" id="RHEA:18905"/>
        <dbReference type="ChEBI" id="CHEBI:15343"/>
        <dbReference type="ChEBI" id="CHEBI:15377"/>
        <dbReference type="ChEBI" id="CHEBI:15378"/>
        <dbReference type="ChEBI" id="CHEBI:43474"/>
        <dbReference type="ChEBI" id="CHEBI:58383"/>
        <dbReference type="EC" id="3.11.1.1"/>
    </reaction>
</comment>
<dbReference type="PANTHER" id="PTHR43434:SF19">
    <property type="entry name" value="PHOSPHONOACETALDEHYDE HYDROLASE"/>
    <property type="match status" value="1"/>
</dbReference>
<comment type="caution">
    <text evidence="5">The sequence shown here is derived from an EMBL/GenBank/DDBJ whole genome shotgun (WGS) entry which is preliminary data.</text>
</comment>
<dbReference type="InterPro" id="IPR050155">
    <property type="entry name" value="HAD-like_hydrolase_sf"/>
</dbReference>
<keyword evidence="1 4" id="KW-0378">Hydrolase</keyword>
<dbReference type="EMBL" id="JAIQUM010000011">
    <property type="protein sequence ID" value="MBZ5750081.1"/>
    <property type="molecule type" value="Genomic_DNA"/>
</dbReference>
<accession>A0ABS7UP57</accession>
<name>A0ABS7UP57_9BACI</name>
<dbReference type="SUPFAM" id="SSF56784">
    <property type="entry name" value="HAD-like"/>
    <property type="match status" value="1"/>
</dbReference>
<dbReference type="NCBIfam" id="TIGR01422">
    <property type="entry name" value="phosphonatase"/>
    <property type="match status" value="1"/>
</dbReference>
<dbReference type="CDD" id="cd02586">
    <property type="entry name" value="HAD_PHN"/>
    <property type="match status" value="1"/>
</dbReference>
<dbReference type="SFLD" id="SFLDG01129">
    <property type="entry name" value="C1.5:_HAD__Beta-PGM__Phosphata"/>
    <property type="match status" value="1"/>
</dbReference>
<organism evidence="5 6">
    <name type="scientific">Metabacillus rhizolycopersici</name>
    <dbReference type="NCBI Taxonomy" id="2875709"/>
    <lineage>
        <taxon>Bacteria</taxon>
        <taxon>Bacillati</taxon>
        <taxon>Bacillota</taxon>
        <taxon>Bacilli</taxon>
        <taxon>Bacillales</taxon>
        <taxon>Bacillaceae</taxon>
        <taxon>Metabacillus</taxon>
    </lineage>
</organism>
<keyword evidence="2 4" id="KW-0460">Magnesium</keyword>
<evidence type="ECO:0000256" key="3">
    <source>
        <dbReference type="ARBA" id="ARBA00023270"/>
    </source>
</evidence>
<keyword evidence="4" id="KW-0479">Metal-binding</keyword>
<dbReference type="InterPro" id="IPR023214">
    <property type="entry name" value="HAD_sf"/>
</dbReference>
<dbReference type="SFLD" id="SFLDS00003">
    <property type="entry name" value="Haloacid_Dehalogenase"/>
    <property type="match status" value="1"/>
</dbReference>
<dbReference type="Pfam" id="PF00702">
    <property type="entry name" value="Hydrolase"/>
    <property type="match status" value="1"/>
</dbReference>
<keyword evidence="3 4" id="KW-0704">Schiff base</keyword>
<sequence>MNKVEGVIFDWAGTAVDFGCFAPVNVFIDIFKNAGIDVTMEEARAPMGMLKIDHIREMLSMPRISALWEEKYGRAFNEQDVEKLYAKFEPALMASLSEYTDPIPEVIETVQVLRNQGLKIGSTTGYTKTMMDVVVPNALKKGYSPDFYVTPDETNSYGRPYPYMIYRNMEQLKLSASWKVVKVGDTTSDIKEGVNAGVWSVGVIIGSSEMGLSLDEFNALSESEQEAAISKTDHSFKQSGADFTIQSMSEFSQLIEKINHLLSEGKRPNVR</sequence>
<evidence type="ECO:0000256" key="4">
    <source>
        <dbReference type="HAMAP-Rule" id="MF_01375"/>
    </source>
</evidence>
<comment type="subunit">
    <text evidence="4">Homodimer.</text>
</comment>
<feature type="active site" description="Schiff-base intermediate with substrate" evidence="4">
    <location>
        <position position="51"/>
    </location>
</feature>
<proteinExistence type="inferred from homology"/>